<dbReference type="EC" id="2.7.8.31" evidence="5"/>
<keyword evidence="3" id="KW-1133">Transmembrane helix</keyword>
<dbReference type="Pfam" id="PF02397">
    <property type="entry name" value="Bac_transf"/>
    <property type="match status" value="1"/>
</dbReference>
<evidence type="ECO:0000259" key="4">
    <source>
        <dbReference type="Pfam" id="PF02397"/>
    </source>
</evidence>
<dbReference type="PANTHER" id="PTHR30576:SF0">
    <property type="entry name" value="UNDECAPRENYL-PHOSPHATE N-ACETYLGALACTOSAMINYL 1-PHOSPHATE TRANSFERASE-RELATED"/>
    <property type="match status" value="1"/>
</dbReference>
<evidence type="ECO:0000313" key="5">
    <source>
        <dbReference type="EMBL" id="VDS04592.1"/>
    </source>
</evidence>
<comment type="similarity">
    <text evidence="1">Belongs to the bacterial sugar transferase family.</text>
</comment>
<keyword evidence="3" id="KW-0812">Transmembrane</keyword>
<dbReference type="EMBL" id="UZWD01000023">
    <property type="protein sequence ID" value="VDS04592.1"/>
    <property type="molecule type" value="Genomic_DNA"/>
</dbReference>
<reference evidence="5 6" key="1">
    <citation type="submission" date="2018-12" db="EMBL/GenBank/DDBJ databases">
        <authorList>
            <person name="Criscuolo A."/>
        </authorList>
    </citation>
    <scope>NUCLEOTIDE SEQUENCE [LARGE SCALE GENOMIC DNA]</scope>
    <source>
        <strain evidence="5">ACIP1116281</strain>
    </source>
</reference>
<accession>A0A447IAR2</accession>
<keyword evidence="2" id="KW-0270">Exopolysaccharide synthesis</keyword>
<dbReference type="GO" id="GO:0089702">
    <property type="term" value="F:undecaprenyl-phosphate glucose phosphotransferase activity"/>
    <property type="evidence" value="ECO:0007669"/>
    <property type="project" value="UniProtKB-EC"/>
</dbReference>
<feature type="domain" description="Bacterial sugar transferase" evidence="4">
    <location>
        <begin position="56"/>
        <end position="242"/>
    </location>
</feature>
<sequence length="268" mass="29222">MQLPEETCYAFQAEHCSCRNVTAHKLRNADLASGLSVGELDTIAVALPNPWPLAIKRMIDVIGSIVGLALLAPLLLATAIVIKAADGGPVLFRQWRVGKDGARFRILKFRTLAADSCDSAGLVLVSSADDPRLTPLGAILRRYNIDELPQLLNILAGEMSLVGPRPHVPDMLVSGLFYEAAVPGYALRLNMRPGLTGWAQCNGYRGPVHDPDTAAQRVRHDLAYIGNFSLALDLQILALTLVREFIWRQQPNVRSGPYRVDELPAAMP</sequence>
<dbReference type="PANTHER" id="PTHR30576">
    <property type="entry name" value="COLANIC BIOSYNTHESIS UDP-GLUCOSE LIPID CARRIER TRANSFERASE"/>
    <property type="match status" value="1"/>
</dbReference>
<evidence type="ECO:0000256" key="1">
    <source>
        <dbReference type="ARBA" id="ARBA00006464"/>
    </source>
</evidence>
<keyword evidence="6" id="KW-1185">Reference proteome</keyword>
<dbReference type="Proteomes" id="UP000268844">
    <property type="component" value="Unassembled WGS sequence"/>
</dbReference>
<keyword evidence="5" id="KW-0808">Transferase</keyword>
<evidence type="ECO:0000313" key="6">
    <source>
        <dbReference type="Proteomes" id="UP000268844"/>
    </source>
</evidence>
<dbReference type="AlphaFoldDB" id="A0A447IAR2"/>
<dbReference type="InterPro" id="IPR003362">
    <property type="entry name" value="Bact_transf"/>
</dbReference>
<protein>
    <submittedName>
        <fullName evidence="5">UDP-glucose:undecaprenyl-phosphate glucose-1-phosphate transferase</fullName>
        <ecNumber evidence="5">2.7.8.31</ecNumber>
    </submittedName>
</protein>
<keyword evidence="3" id="KW-0472">Membrane</keyword>
<evidence type="ECO:0000256" key="3">
    <source>
        <dbReference type="SAM" id="Phobius"/>
    </source>
</evidence>
<organism evidence="5 6">
    <name type="scientific">Devosia equisanguinis</name>
    <dbReference type="NCBI Taxonomy" id="2490941"/>
    <lineage>
        <taxon>Bacteria</taxon>
        <taxon>Pseudomonadati</taxon>
        <taxon>Pseudomonadota</taxon>
        <taxon>Alphaproteobacteria</taxon>
        <taxon>Hyphomicrobiales</taxon>
        <taxon>Devosiaceae</taxon>
        <taxon>Devosia</taxon>
    </lineage>
</organism>
<dbReference type="GO" id="GO:0000271">
    <property type="term" value="P:polysaccharide biosynthetic process"/>
    <property type="evidence" value="ECO:0007669"/>
    <property type="project" value="UniProtKB-KW"/>
</dbReference>
<name>A0A447IAR2_9HYPH</name>
<evidence type="ECO:0000256" key="2">
    <source>
        <dbReference type="ARBA" id="ARBA00023169"/>
    </source>
</evidence>
<feature type="transmembrane region" description="Helical" evidence="3">
    <location>
        <begin position="61"/>
        <end position="82"/>
    </location>
</feature>
<gene>
    <name evidence="5" type="primary">wcaJ_1</name>
    <name evidence="5" type="ORF">DEVEQU_01731</name>
</gene>
<proteinExistence type="inferred from homology"/>